<dbReference type="EMBL" id="VSSQ01000240">
    <property type="protein sequence ID" value="MPL87539.1"/>
    <property type="molecule type" value="Genomic_DNA"/>
</dbReference>
<dbReference type="Pfam" id="PF07242">
    <property type="entry name" value="DUF1430"/>
    <property type="match status" value="1"/>
</dbReference>
<feature type="transmembrane region" description="Helical" evidence="1">
    <location>
        <begin position="774"/>
        <end position="796"/>
    </location>
</feature>
<feature type="transmembrane region" description="Helical" evidence="1">
    <location>
        <begin position="39"/>
        <end position="56"/>
    </location>
</feature>
<protein>
    <recommendedName>
        <fullName evidence="3">Bacteriocin-associated integral membrane protein</fullName>
    </recommendedName>
</protein>
<keyword evidence="1" id="KW-0812">Transmembrane</keyword>
<sequence>MLITYTIRRSSERVAYGIRRLGTGISLRVFKGDIALKKILAFLLILASVFSFVTTYNQIDQEELKTVTEVEEGLAKRFEIPYGFHPAVPDELYPLLYETALEYEVNIFRTNIHELEGAQPEMLKYILLTGDTHFFHDFRLKSGSFLTAQDTQQGDAFLSSADTGENSQRGIIRDFGGNNLIAIKPLKAAYEYLPVYGQYYVEAADNKAFEVFLAGFAAKVNEFHKKRGTNISYSPEIFQQQNHSEGAEVGARTDFLNYQKYMLLLIMLILLVYHIFYESKRIGILKMHGLSNISIWFIIAGKLITFVFLVSLVVSLPVALWIKDTTAQFVGSAILAQFKTYGIATAISLISYGYISRIKVSDAVKNRKDTQSIFVLNTLLKAGCSIMVILIGLSLWGQYIELRTKGEELKNWELSKDYGVFYPVVVGYDLEDLKKGFRYTTIALAGELYPTLNKMGALFIEADSYEESSLNYYLSKDWEGILSISVNPNYLREFPVYDVQNNPVQISEDTSDWILLVPEKYRHREAEIMSYFQQQRRGTQEPGGIYGAEETYFNREVPDRVRNQEIRIIWLANDQEIFSFNPEVFPAENNVILDPIIQVVTEKNSLGFDRANIINGGGGDDPLKMRLIDRDAALTLKTLEPELKRLKLDDNVKYLITVDQYVAEKVYYLQEWMKELVLTSLGLLVVLLLLVVQNLTLFFNKFQRKFIVRRLFGTGFFRTYKEYIGLFAATWLVQLLICYWVSKGAIAYFLELASRVSSVASAVSEVSGTATIKLVAVAAGLILIELAASVIALVLIEQRHRVKVLKGGN</sequence>
<feature type="transmembrane region" description="Helical" evidence="1">
    <location>
        <begin position="296"/>
        <end position="322"/>
    </location>
</feature>
<feature type="transmembrane region" description="Helical" evidence="1">
    <location>
        <begin position="723"/>
        <end position="742"/>
    </location>
</feature>
<evidence type="ECO:0008006" key="3">
    <source>
        <dbReference type="Google" id="ProtNLM"/>
    </source>
</evidence>
<comment type="caution">
    <text evidence="2">The sequence shown here is derived from an EMBL/GenBank/DDBJ whole genome shotgun (WGS) entry which is preliminary data.</text>
</comment>
<proteinExistence type="predicted"/>
<evidence type="ECO:0000256" key="1">
    <source>
        <dbReference type="SAM" id="Phobius"/>
    </source>
</evidence>
<evidence type="ECO:0000313" key="2">
    <source>
        <dbReference type="EMBL" id="MPL87539.1"/>
    </source>
</evidence>
<reference evidence="2" key="1">
    <citation type="submission" date="2019-08" db="EMBL/GenBank/DDBJ databases">
        <authorList>
            <person name="Kucharzyk K."/>
            <person name="Murdoch R.W."/>
            <person name="Higgins S."/>
            <person name="Loffler F."/>
        </authorList>
    </citation>
    <scope>NUCLEOTIDE SEQUENCE</scope>
</reference>
<feature type="transmembrane region" description="Helical" evidence="1">
    <location>
        <begin position="258"/>
        <end position="276"/>
    </location>
</feature>
<dbReference type="AlphaFoldDB" id="A0A644V866"/>
<feature type="transmembrane region" description="Helical" evidence="1">
    <location>
        <begin position="676"/>
        <end position="702"/>
    </location>
</feature>
<dbReference type="NCBIfam" id="TIGR01654">
    <property type="entry name" value="bact_immun_7tm"/>
    <property type="match status" value="1"/>
</dbReference>
<feature type="transmembrane region" description="Helical" evidence="1">
    <location>
        <begin position="374"/>
        <end position="396"/>
    </location>
</feature>
<gene>
    <name evidence="2" type="ORF">SDC9_33540</name>
</gene>
<feature type="transmembrane region" description="Helical" evidence="1">
    <location>
        <begin position="334"/>
        <end position="354"/>
    </location>
</feature>
<accession>A0A644V866</accession>
<keyword evidence="1" id="KW-1133">Transmembrane helix</keyword>
<dbReference type="InterPro" id="IPR006541">
    <property type="entry name" value="Bacteriocin_ass"/>
</dbReference>
<organism evidence="2">
    <name type="scientific">bioreactor metagenome</name>
    <dbReference type="NCBI Taxonomy" id="1076179"/>
    <lineage>
        <taxon>unclassified sequences</taxon>
        <taxon>metagenomes</taxon>
        <taxon>ecological metagenomes</taxon>
    </lineage>
</organism>
<name>A0A644V866_9ZZZZ</name>
<keyword evidence="1" id="KW-0472">Membrane</keyword>